<dbReference type="PROSITE" id="PS00903">
    <property type="entry name" value="CYT_DCMP_DEAMINASES_1"/>
    <property type="match status" value="1"/>
</dbReference>
<dbReference type="RefSeq" id="WP_408154130.1">
    <property type="nucleotide sequence ID" value="NZ_JAQQCL010000013.1"/>
</dbReference>
<comment type="caution">
    <text evidence="7">The sequence shown here is derived from an EMBL/GenBank/DDBJ whole genome shotgun (WGS) entry which is preliminary data.</text>
</comment>
<dbReference type="PANTHER" id="PTHR11086">
    <property type="entry name" value="DEOXYCYTIDYLATE DEAMINASE-RELATED"/>
    <property type="match status" value="1"/>
</dbReference>
<keyword evidence="4" id="KW-0862">Zinc</keyword>
<evidence type="ECO:0000256" key="3">
    <source>
        <dbReference type="ARBA" id="ARBA00022801"/>
    </source>
</evidence>
<dbReference type="InterPro" id="IPR002125">
    <property type="entry name" value="CMP_dCMP_dom"/>
</dbReference>
<dbReference type="Gene3D" id="3.40.140.10">
    <property type="entry name" value="Cytidine Deaminase, domain 2"/>
    <property type="match status" value="1"/>
</dbReference>
<dbReference type="InterPro" id="IPR016192">
    <property type="entry name" value="APOBEC/CMP_deaminase_Zn-bd"/>
</dbReference>
<evidence type="ECO:0000313" key="7">
    <source>
        <dbReference type="EMBL" id="MFM0718254.1"/>
    </source>
</evidence>
<dbReference type="Proteomes" id="UP001629392">
    <property type="component" value="Unassembled WGS sequence"/>
</dbReference>
<keyword evidence="2" id="KW-0479">Metal-binding</keyword>
<dbReference type="NCBIfam" id="NF041025">
    <property type="entry name" value="antiphage_deaminase"/>
    <property type="match status" value="1"/>
</dbReference>
<comment type="similarity">
    <text evidence="1">Belongs to the cytidine and deoxycytidylate deaminase family.</text>
</comment>
<gene>
    <name evidence="7" type="ORF">PQQ73_18140</name>
</gene>
<feature type="compositionally biased region" description="Basic and acidic residues" evidence="5">
    <location>
        <begin position="1"/>
        <end position="12"/>
    </location>
</feature>
<dbReference type="PANTHER" id="PTHR11086:SF18">
    <property type="entry name" value="DEOXYCYTIDYLATE DEAMINASE"/>
    <property type="match status" value="1"/>
</dbReference>
<dbReference type="Gene3D" id="3.40.50.300">
    <property type="entry name" value="P-loop containing nucleotide triphosphate hydrolases"/>
    <property type="match status" value="1"/>
</dbReference>
<evidence type="ECO:0000313" key="8">
    <source>
        <dbReference type="Proteomes" id="UP001629392"/>
    </source>
</evidence>
<dbReference type="EMBL" id="JAQQCL010000013">
    <property type="protein sequence ID" value="MFM0718254.1"/>
    <property type="molecule type" value="Genomic_DNA"/>
</dbReference>
<feature type="region of interest" description="Disordered" evidence="5">
    <location>
        <begin position="1"/>
        <end position="22"/>
    </location>
</feature>
<organism evidence="7 8">
    <name type="scientific">Paraburkholderia strydomiana</name>
    <dbReference type="NCBI Taxonomy" id="1245417"/>
    <lineage>
        <taxon>Bacteria</taxon>
        <taxon>Pseudomonadati</taxon>
        <taxon>Pseudomonadota</taxon>
        <taxon>Betaproteobacteria</taxon>
        <taxon>Burkholderiales</taxon>
        <taxon>Burkholderiaceae</taxon>
        <taxon>Paraburkholderia</taxon>
    </lineage>
</organism>
<dbReference type="InterPro" id="IPR016193">
    <property type="entry name" value="Cytidine_deaminase-like"/>
</dbReference>
<dbReference type="SUPFAM" id="SSF53927">
    <property type="entry name" value="Cytidine deaminase-like"/>
    <property type="match status" value="1"/>
</dbReference>
<accession>A0ABW9EGU5</accession>
<evidence type="ECO:0000256" key="5">
    <source>
        <dbReference type="SAM" id="MobiDB-lite"/>
    </source>
</evidence>
<proteinExistence type="inferred from homology"/>
<evidence type="ECO:0000256" key="1">
    <source>
        <dbReference type="ARBA" id="ARBA00006576"/>
    </source>
</evidence>
<keyword evidence="3" id="KW-0378">Hydrolase</keyword>
<sequence length="540" mass="60417">MGEAAREFEGRENSSMTSDGSVRSVLERRASKEIILAFMGAVGCGLPRIVTEFERQLGGLGYQVQRIKLSDFIKSRRSEWIGALSGPDAGVSYLENQTGGNVLRNNHSFDILAQYAVSHIARSKIAADAEAIDPAKELPRVAYLIDQIKHPDEALLLRLVYRNLFYLVGVLSTEEHRLSRLMDQGLSDDIAKRVKERDRKEAENNGQQLEKAFKLADYFIQHPFGVENIVEDQISRFLKLAHGNNGITPTKHEHAMYVAHASGLKSACFSRQVGAAIVDASNKVIAVGCNDVPQYGGGLYSVESTKDNRCAYWGDRICENDHQKDVRKEAIKLNVEREFGKLLENIKDEDIRKAIIEKMETVIDVAYKSSGLPEIIEFSRAVHAEMDAIVSVAREGAASTVGATLYTTTFPCHNCARHIVAAGIDSVYYIEPYEKSLAVTSHSDSIIVLDHDGSEKISRKSDVDPTKMVKFIHFAGVAPRIYTKFFQRDKRKGKDGRFLEWGETEVKSKIMVEFLDSYRDFEAKVTQKFEEEFPVGPQPA</sequence>
<dbReference type="InterPro" id="IPR027417">
    <property type="entry name" value="P-loop_NTPase"/>
</dbReference>
<dbReference type="PROSITE" id="PS51747">
    <property type="entry name" value="CYT_DCMP_DEAMINASES_2"/>
    <property type="match status" value="1"/>
</dbReference>
<evidence type="ECO:0000256" key="2">
    <source>
        <dbReference type="ARBA" id="ARBA00022723"/>
    </source>
</evidence>
<evidence type="ECO:0000259" key="6">
    <source>
        <dbReference type="PROSITE" id="PS51747"/>
    </source>
</evidence>
<keyword evidence="8" id="KW-1185">Reference proteome</keyword>
<evidence type="ECO:0000256" key="4">
    <source>
        <dbReference type="ARBA" id="ARBA00022833"/>
    </source>
</evidence>
<dbReference type="InterPro" id="IPR015517">
    <property type="entry name" value="dCMP_deaminase-rel"/>
</dbReference>
<feature type="domain" description="CMP/dCMP-type deaminase" evidence="6">
    <location>
        <begin position="250"/>
        <end position="440"/>
    </location>
</feature>
<reference evidence="7 8" key="1">
    <citation type="journal article" date="2024" name="Chem. Sci.">
        <title>Discovery of megapolipeptins by genome mining of a Burkholderiales bacteria collection.</title>
        <authorList>
            <person name="Paulo B.S."/>
            <person name="Recchia M.J.J."/>
            <person name="Lee S."/>
            <person name="Fergusson C.H."/>
            <person name="Romanowski S.B."/>
            <person name="Hernandez A."/>
            <person name="Krull N."/>
            <person name="Liu D.Y."/>
            <person name="Cavanagh H."/>
            <person name="Bos A."/>
            <person name="Gray C.A."/>
            <person name="Murphy B.T."/>
            <person name="Linington R.G."/>
            <person name="Eustaquio A.S."/>
        </authorList>
    </citation>
    <scope>NUCLEOTIDE SEQUENCE [LARGE SCALE GENOMIC DNA]</scope>
    <source>
        <strain evidence="7 8">RL17-350-BIC-E</strain>
    </source>
</reference>
<name>A0ABW9EGU5_9BURK</name>
<dbReference type="Pfam" id="PF00383">
    <property type="entry name" value="dCMP_cyt_deam_1"/>
    <property type="match status" value="1"/>
</dbReference>
<protein>
    <submittedName>
        <fullName evidence="7">Anti-phage dCTP deaminase</fullName>
    </submittedName>
</protein>